<sequence>MPAKFIAKVAVPGPFLTPLDYLFPAGWNLTRGCRVEVNLRNRNIVGLVMDIDRQAECDPEKLKQIERQLDETAILSSQELQWLQWAADYYHEPIGEVIFTALPKRLRSGEAAQMQGQTVWRLSALGRELTEDELPKNAKAQKRVFNLLKCSAKGCNAHQLSDVSSSWRSVIKKFLDNDWVEAYQAPCMQNTPTEQSPRHELNSQQQKAVRSIIDAFGQFRALLLQGVTGSGKTEVYLGAIEAALQQGKQVLVLLPEIGLTPQMISRFEAYLGQSVAVMHSALNDSERHCAWDAIRCGTVSVLIGTRSAMFTPFKNLGLCIIDEEHDLSFKQQEGVRYSARDLLVRRAHQLGIPVVLGSATPALESLQNVHLGRYQYLQLSARAGKAVAPAIRLLDVRGEKVQEGVSAALKAEMFKHLQAGNQVLLFLNRRGFAPVLMCHDCGWQANCPSCDAHMTYHYISVERGGFLQCHHCGEQLPEPSVCPQCQSSELLKVGQGTERLQQAMEEWFPDKKVLRIDRDTTRLKGSLQEFTRQAESGEADILIGTQMLAKGHHFPKVTLVGVLDIDQGLFSCDFRASERMAQLLLQVSGRAGRAQSPGQVWIQTHHPTHPLLVTLIREGYSAFAEQALEERKLAKLPPFQYQIMVRAEAHDEIDVLNFLHSLKAGLEATQTTWSKDDSQWKGAVVFWGPVAAPMLRRQGRFRYQLLLQAPQRAQLHTLVTELLPHVYRSPLARKVRWSLDVDPAEMY</sequence>
<evidence type="ECO:0000313" key="13">
    <source>
        <dbReference type="EMBL" id="MBF6057438.1"/>
    </source>
</evidence>
<dbReference type="Pfam" id="PF00271">
    <property type="entry name" value="Helicase_C"/>
    <property type="match status" value="1"/>
</dbReference>
<evidence type="ECO:0000256" key="8">
    <source>
        <dbReference type="ARBA" id="ARBA00022840"/>
    </source>
</evidence>
<evidence type="ECO:0000256" key="9">
    <source>
        <dbReference type="ARBA" id="ARBA00023125"/>
    </source>
</evidence>
<feature type="binding site" evidence="11">
    <location>
        <position position="450"/>
    </location>
    <ligand>
        <name>Zn(2+)</name>
        <dbReference type="ChEBI" id="CHEBI:29105"/>
        <label>2</label>
    </ligand>
</feature>
<dbReference type="SMART" id="SM00490">
    <property type="entry name" value="HELICc"/>
    <property type="match status" value="1"/>
</dbReference>
<organism evidence="13 14">
    <name type="scientific">Thiomicrorhabdus heinhorstiae</name>
    <dbReference type="NCBI Taxonomy" id="2748010"/>
    <lineage>
        <taxon>Bacteria</taxon>
        <taxon>Pseudomonadati</taxon>
        <taxon>Pseudomonadota</taxon>
        <taxon>Gammaproteobacteria</taxon>
        <taxon>Thiotrichales</taxon>
        <taxon>Piscirickettsiaceae</taxon>
        <taxon>Thiomicrorhabdus</taxon>
    </lineage>
</organism>
<keyword evidence="1 11" id="KW-0639">Primosome</keyword>
<dbReference type="InterPro" id="IPR042115">
    <property type="entry name" value="PriA_3primeBD_sf"/>
</dbReference>
<keyword evidence="8 11" id="KW-0067">ATP-binding</keyword>
<dbReference type="Pfam" id="PF00270">
    <property type="entry name" value="DEAD"/>
    <property type="match status" value="1"/>
</dbReference>
<evidence type="ECO:0000256" key="11">
    <source>
        <dbReference type="HAMAP-Rule" id="MF_00983"/>
    </source>
</evidence>
<dbReference type="Pfam" id="PF18319">
    <property type="entry name" value="Zn_ribbon_PriA"/>
    <property type="match status" value="1"/>
</dbReference>
<feature type="binding site" evidence="11">
    <location>
        <position position="438"/>
    </location>
    <ligand>
        <name>Zn(2+)</name>
        <dbReference type="ChEBI" id="CHEBI:29105"/>
        <label>1</label>
    </ligand>
</feature>
<dbReference type="NCBIfam" id="NF004065">
    <property type="entry name" value="PRK05580.1-1"/>
    <property type="match status" value="1"/>
</dbReference>
<dbReference type="InterPro" id="IPR027417">
    <property type="entry name" value="P-loop_NTPase"/>
</dbReference>
<dbReference type="InterPro" id="IPR005259">
    <property type="entry name" value="PriA"/>
</dbReference>
<dbReference type="InterPro" id="IPR041236">
    <property type="entry name" value="PriA_C"/>
</dbReference>
<dbReference type="SUPFAM" id="SSF52540">
    <property type="entry name" value="P-loop containing nucleoside triphosphate hydrolases"/>
    <property type="match status" value="2"/>
</dbReference>
<feature type="binding site" evidence="11">
    <location>
        <position position="469"/>
    </location>
    <ligand>
        <name>Zn(2+)</name>
        <dbReference type="ChEBI" id="CHEBI:29105"/>
        <label>2</label>
    </ligand>
</feature>
<name>A0ABS0BUC3_9GAMM</name>
<dbReference type="RefSeq" id="WP_185977590.1">
    <property type="nucleotide sequence ID" value="NZ_JACBGI020000004.1"/>
</dbReference>
<dbReference type="InterPro" id="IPR014001">
    <property type="entry name" value="Helicase_ATP-bd"/>
</dbReference>
<keyword evidence="2 11" id="KW-0235">DNA replication</keyword>
<evidence type="ECO:0000256" key="7">
    <source>
        <dbReference type="ARBA" id="ARBA00022833"/>
    </source>
</evidence>
<dbReference type="PROSITE" id="PS51192">
    <property type="entry name" value="HELICASE_ATP_BIND_1"/>
    <property type="match status" value="1"/>
</dbReference>
<keyword evidence="10 11" id="KW-0413">Isomerase</keyword>
<reference evidence="13 14" key="2">
    <citation type="submission" date="2020-11" db="EMBL/GenBank/DDBJ databases">
        <title>Sulfur oxidizing isolate from Hospital Hole Sinkhole.</title>
        <authorList>
            <person name="Scott K.M."/>
        </authorList>
    </citation>
    <scope>NUCLEOTIDE SEQUENCE [LARGE SCALE GENOMIC DNA]</scope>
    <source>
        <strain evidence="13 14">HH1</strain>
    </source>
</reference>
<keyword evidence="5 11" id="KW-0378">Hydrolase</keyword>
<dbReference type="InterPro" id="IPR001650">
    <property type="entry name" value="Helicase_C-like"/>
</dbReference>
<dbReference type="NCBIfam" id="NF004067">
    <property type="entry name" value="PRK05580.1-4"/>
    <property type="match status" value="1"/>
</dbReference>
<dbReference type="Pfam" id="PF17764">
    <property type="entry name" value="PriA_3primeBD"/>
    <property type="match status" value="1"/>
</dbReference>
<proteinExistence type="inferred from homology"/>
<dbReference type="CDD" id="cd18804">
    <property type="entry name" value="SF2_C_priA"/>
    <property type="match status" value="1"/>
</dbReference>
<dbReference type="CDD" id="cd17929">
    <property type="entry name" value="DEXHc_priA"/>
    <property type="match status" value="1"/>
</dbReference>
<dbReference type="InterPro" id="IPR011545">
    <property type="entry name" value="DEAD/DEAH_box_helicase_dom"/>
</dbReference>
<evidence type="ECO:0000256" key="2">
    <source>
        <dbReference type="ARBA" id="ARBA00022705"/>
    </source>
</evidence>
<dbReference type="InterPro" id="IPR040498">
    <property type="entry name" value="PriA_CRR"/>
</dbReference>
<evidence type="ECO:0000256" key="6">
    <source>
        <dbReference type="ARBA" id="ARBA00022806"/>
    </source>
</evidence>
<comment type="catalytic activity">
    <reaction evidence="11">
        <text>Couples ATP hydrolysis with the unwinding of duplex DNA by translocating in the 3'-5' direction.</text>
        <dbReference type="EC" id="5.6.2.4"/>
    </reaction>
</comment>
<evidence type="ECO:0000256" key="10">
    <source>
        <dbReference type="ARBA" id="ARBA00023235"/>
    </source>
</evidence>
<protein>
    <recommendedName>
        <fullName evidence="11">Replication restart protein PriA</fullName>
    </recommendedName>
    <alternativeName>
        <fullName evidence="11">ATP-dependent DNA helicase PriA</fullName>
        <ecNumber evidence="11">5.6.2.4</ecNumber>
    </alternativeName>
    <alternativeName>
        <fullName evidence="11">DNA 3'-5' helicase PriA</fullName>
    </alternativeName>
</protein>
<comment type="caution">
    <text evidence="13">The sequence shown here is derived from an EMBL/GenBank/DDBJ whole genome shotgun (WGS) entry which is preliminary data.</text>
</comment>
<evidence type="ECO:0000256" key="3">
    <source>
        <dbReference type="ARBA" id="ARBA00022723"/>
    </source>
</evidence>
<reference evidence="13 14" key="1">
    <citation type="submission" date="2020-06" db="EMBL/GenBank/DDBJ databases">
        <authorList>
            <person name="Scott K."/>
        </authorList>
    </citation>
    <scope>NUCLEOTIDE SEQUENCE [LARGE SCALE GENOMIC DNA]</scope>
    <source>
        <strain evidence="13 14">HH1</strain>
    </source>
</reference>
<gene>
    <name evidence="11" type="primary">priA</name>
    <name evidence="13" type="ORF">H8792_003705</name>
</gene>
<comment type="similarity">
    <text evidence="11">Belongs to the helicase family. PriA subfamily.</text>
</comment>
<keyword evidence="14" id="KW-1185">Reference proteome</keyword>
<dbReference type="PANTHER" id="PTHR30580">
    <property type="entry name" value="PRIMOSOMAL PROTEIN N"/>
    <property type="match status" value="1"/>
</dbReference>
<dbReference type="PANTHER" id="PTHR30580:SF0">
    <property type="entry name" value="PRIMOSOMAL PROTEIN N"/>
    <property type="match status" value="1"/>
</dbReference>
<keyword evidence="4 11" id="KW-0547">Nucleotide-binding</keyword>
<evidence type="ECO:0000259" key="12">
    <source>
        <dbReference type="PROSITE" id="PS51192"/>
    </source>
</evidence>
<dbReference type="EMBL" id="JACBGI020000004">
    <property type="protein sequence ID" value="MBF6057438.1"/>
    <property type="molecule type" value="Genomic_DNA"/>
</dbReference>
<comment type="cofactor">
    <cofactor evidence="11">
        <name>Zn(2+)</name>
        <dbReference type="ChEBI" id="CHEBI:29105"/>
    </cofactor>
    <text evidence="11">Binds 2 zinc ions per subunit.</text>
</comment>
<keyword evidence="3 11" id="KW-0479">Metal-binding</keyword>
<evidence type="ECO:0000256" key="1">
    <source>
        <dbReference type="ARBA" id="ARBA00022515"/>
    </source>
</evidence>
<feature type="binding site" evidence="11">
    <location>
        <position position="472"/>
    </location>
    <ligand>
        <name>Zn(2+)</name>
        <dbReference type="ChEBI" id="CHEBI:29105"/>
        <label>2</label>
    </ligand>
</feature>
<keyword evidence="6 11" id="KW-0347">Helicase</keyword>
<keyword evidence="9 11" id="KW-0238">DNA-binding</keyword>
<feature type="domain" description="Helicase ATP-binding" evidence="12">
    <location>
        <begin position="213"/>
        <end position="379"/>
    </location>
</feature>
<comment type="subunit">
    <text evidence="11">Component of the replication restart primosome.</text>
</comment>
<dbReference type="SMART" id="SM00487">
    <property type="entry name" value="DEXDc"/>
    <property type="match status" value="1"/>
</dbReference>
<evidence type="ECO:0000256" key="4">
    <source>
        <dbReference type="ARBA" id="ARBA00022741"/>
    </source>
</evidence>
<dbReference type="Gene3D" id="3.40.50.300">
    <property type="entry name" value="P-loop containing nucleotide triphosphate hydrolases"/>
    <property type="match status" value="2"/>
</dbReference>
<dbReference type="Proteomes" id="UP001193680">
    <property type="component" value="Unassembled WGS sequence"/>
</dbReference>
<dbReference type="EC" id="5.6.2.4" evidence="11"/>
<dbReference type="Gene3D" id="3.40.1440.60">
    <property type="entry name" value="PriA, 3(prime) DNA-binding domain"/>
    <property type="match status" value="1"/>
</dbReference>
<feature type="binding site" evidence="11">
    <location>
        <position position="447"/>
    </location>
    <ligand>
        <name>Zn(2+)</name>
        <dbReference type="ChEBI" id="CHEBI:29105"/>
        <label>2</label>
    </ligand>
</feature>
<feature type="binding site" evidence="11">
    <location>
        <position position="441"/>
    </location>
    <ligand>
        <name>Zn(2+)</name>
        <dbReference type="ChEBI" id="CHEBI:29105"/>
        <label>1</label>
    </ligand>
</feature>
<accession>A0ABS0BUC3</accession>
<keyword evidence="7 11" id="KW-0862">Zinc</keyword>
<feature type="binding site" evidence="11">
    <location>
        <position position="482"/>
    </location>
    <ligand>
        <name>Zn(2+)</name>
        <dbReference type="ChEBI" id="CHEBI:29105"/>
        <label>1</label>
    </ligand>
</feature>
<dbReference type="HAMAP" id="MF_00983">
    <property type="entry name" value="PriA"/>
    <property type="match status" value="1"/>
</dbReference>
<comment type="function">
    <text evidence="11">Initiates the restart of stalled replication forks, which reloads the replicative helicase on sites other than the origin of replication. Recognizes and binds to abandoned replication forks and remodels them to uncover a helicase loading site. Promotes assembly of the primosome at these replication forks.</text>
</comment>
<evidence type="ECO:0000313" key="14">
    <source>
        <dbReference type="Proteomes" id="UP001193680"/>
    </source>
</evidence>
<feature type="binding site" evidence="11">
    <location>
        <position position="485"/>
    </location>
    <ligand>
        <name>Zn(2+)</name>
        <dbReference type="ChEBI" id="CHEBI:29105"/>
        <label>1</label>
    </ligand>
</feature>
<dbReference type="InterPro" id="IPR041222">
    <property type="entry name" value="PriA_3primeBD"/>
</dbReference>
<dbReference type="Pfam" id="PF18074">
    <property type="entry name" value="PriA_C"/>
    <property type="match status" value="1"/>
</dbReference>
<comment type="catalytic activity">
    <reaction evidence="11">
        <text>ATP + H2O = ADP + phosphate + H(+)</text>
        <dbReference type="Rhea" id="RHEA:13065"/>
        <dbReference type="ChEBI" id="CHEBI:15377"/>
        <dbReference type="ChEBI" id="CHEBI:15378"/>
        <dbReference type="ChEBI" id="CHEBI:30616"/>
        <dbReference type="ChEBI" id="CHEBI:43474"/>
        <dbReference type="ChEBI" id="CHEBI:456216"/>
        <dbReference type="EC" id="5.6.2.4"/>
    </reaction>
</comment>
<evidence type="ECO:0000256" key="5">
    <source>
        <dbReference type="ARBA" id="ARBA00022801"/>
    </source>
</evidence>
<dbReference type="NCBIfam" id="TIGR00595">
    <property type="entry name" value="priA"/>
    <property type="match status" value="1"/>
</dbReference>